<gene>
    <name evidence="1" type="ordered locus">Sta7437_4475</name>
</gene>
<accession>K9Y0U8</accession>
<protein>
    <recommendedName>
        <fullName evidence="3">DUF928 domain-containing protein</fullName>
    </recommendedName>
</protein>
<dbReference type="STRING" id="111780.Sta7437_4475"/>
<dbReference type="AlphaFoldDB" id="K9Y0U8"/>
<dbReference type="RefSeq" id="WP_015195593.1">
    <property type="nucleotide sequence ID" value="NC_019748.1"/>
</dbReference>
<evidence type="ECO:0008006" key="3">
    <source>
        <dbReference type="Google" id="ProtNLM"/>
    </source>
</evidence>
<dbReference type="HOGENOM" id="CLU_061545_3_0_3"/>
<keyword evidence="2" id="KW-1185">Reference proteome</keyword>
<sequence>MNKPKQIFYKYKHQYRSWLFLLFISLFITIPTIALAKYKKPSNPSIANAEGTTSTRTGGCSSNTQTKLTAIAPQSYIGQTVSAHPTFVWYVPDTKSYPLEFHLYRQDADKKLERIYRSSLQSSPGFMKISLPEQDQGLSVGQKYLWKVVLICDPNETSQALEAKAEIEVVTTPPELEKQLATVKQPLARADVYATSGLWYDAWAETLNTTEPLKAKDLQLALLKDLVETETPSNDNIVLQKEKIEQIVQVQTRQNSSQLP</sequence>
<dbReference type="Pfam" id="PF06051">
    <property type="entry name" value="DUF928"/>
    <property type="match status" value="1"/>
</dbReference>
<evidence type="ECO:0000313" key="2">
    <source>
        <dbReference type="Proteomes" id="UP000010473"/>
    </source>
</evidence>
<proteinExistence type="predicted"/>
<dbReference type="eggNOG" id="COG4252">
    <property type="taxonomic scope" value="Bacteria"/>
</dbReference>
<dbReference type="OrthoDB" id="532838at2"/>
<name>K9Y0U8_STAC7</name>
<dbReference type="EMBL" id="CP003653">
    <property type="protein sequence ID" value="AFZ37939.1"/>
    <property type="molecule type" value="Genomic_DNA"/>
</dbReference>
<evidence type="ECO:0000313" key="1">
    <source>
        <dbReference type="EMBL" id="AFZ37939.1"/>
    </source>
</evidence>
<dbReference type="InterPro" id="IPR010328">
    <property type="entry name" value="DUF928"/>
</dbReference>
<dbReference type="Proteomes" id="UP000010473">
    <property type="component" value="Chromosome"/>
</dbReference>
<organism evidence="1 2">
    <name type="scientific">Stanieria cyanosphaera (strain ATCC 29371 / PCC 7437)</name>
    <dbReference type="NCBI Taxonomy" id="111780"/>
    <lineage>
        <taxon>Bacteria</taxon>
        <taxon>Bacillati</taxon>
        <taxon>Cyanobacteriota</taxon>
        <taxon>Cyanophyceae</taxon>
        <taxon>Pleurocapsales</taxon>
        <taxon>Dermocarpellaceae</taxon>
        <taxon>Stanieria</taxon>
    </lineage>
</organism>
<reference evidence="2" key="1">
    <citation type="journal article" date="2013" name="Proc. Natl. Acad. Sci. U.S.A.">
        <title>Improving the coverage of the cyanobacterial phylum using diversity-driven genome sequencing.</title>
        <authorList>
            <person name="Shih P.M."/>
            <person name="Wu D."/>
            <person name="Latifi A."/>
            <person name="Axen S.D."/>
            <person name="Fewer D.P."/>
            <person name="Talla E."/>
            <person name="Calteau A."/>
            <person name="Cai F."/>
            <person name="Tandeau de Marsac N."/>
            <person name="Rippka R."/>
            <person name="Herdman M."/>
            <person name="Sivonen K."/>
            <person name="Coursin T."/>
            <person name="Laurent T."/>
            <person name="Goodwin L."/>
            <person name="Nolan M."/>
            <person name="Davenport K.W."/>
            <person name="Han C.S."/>
            <person name="Rubin E.M."/>
            <person name="Eisen J.A."/>
            <person name="Woyke T."/>
            <person name="Gugger M."/>
            <person name="Kerfeld C.A."/>
        </authorList>
    </citation>
    <scope>NUCLEOTIDE SEQUENCE [LARGE SCALE GENOMIC DNA]</scope>
    <source>
        <strain evidence="2">ATCC 29371 / PCC 7437</strain>
    </source>
</reference>
<dbReference type="KEGG" id="scs:Sta7437_4475"/>